<dbReference type="Proteomes" id="UP001185092">
    <property type="component" value="Unassembled WGS sequence"/>
</dbReference>
<accession>A0AAE4BR38</accession>
<gene>
    <name evidence="6" type="ORF">HNQ88_001232</name>
</gene>
<dbReference type="InterPro" id="IPR036188">
    <property type="entry name" value="FAD/NAD-bd_sf"/>
</dbReference>
<proteinExistence type="predicted"/>
<evidence type="ECO:0000256" key="1">
    <source>
        <dbReference type="ARBA" id="ARBA00001974"/>
    </source>
</evidence>
<dbReference type="RefSeq" id="WP_309937731.1">
    <property type="nucleotide sequence ID" value="NZ_AP025305.1"/>
</dbReference>
<dbReference type="InterPro" id="IPR002938">
    <property type="entry name" value="FAD-bd"/>
</dbReference>
<reference evidence="6" key="1">
    <citation type="submission" date="2023-07" db="EMBL/GenBank/DDBJ databases">
        <title>Genomic Encyclopedia of Type Strains, Phase IV (KMG-IV): sequencing the most valuable type-strain genomes for metagenomic binning, comparative biology and taxonomic classification.</title>
        <authorList>
            <person name="Goeker M."/>
        </authorList>
    </citation>
    <scope>NUCLEOTIDE SEQUENCE</scope>
    <source>
        <strain evidence="6">DSM 26174</strain>
    </source>
</reference>
<dbReference type="EMBL" id="JAVDQD010000001">
    <property type="protein sequence ID" value="MDR6238256.1"/>
    <property type="molecule type" value="Genomic_DNA"/>
</dbReference>
<dbReference type="PANTHER" id="PTHR46496">
    <property type="match status" value="1"/>
</dbReference>
<keyword evidence="2" id="KW-0285">Flavoprotein</keyword>
<organism evidence="6 7">
    <name type="scientific">Aureibacter tunicatorum</name>
    <dbReference type="NCBI Taxonomy" id="866807"/>
    <lineage>
        <taxon>Bacteria</taxon>
        <taxon>Pseudomonadati</taxon>
        <taxon>Bacteroidota</taxon>
        <taxon>Cytophagia</taxon>
        <taxon>Cytophagales</taxon>
        <taxon>Persicobacteraceae</taxon>
        <taxon>Aureibacter</taxon>
    </lineage>
</organism>
<evidence type="ECO:0000313" key="7">
    <source>
        <dbReference type="Proteomes" id="UP001185092"/>
    </source>
</evidence>
<dbReference type="Gene3D" id="3.50.50.60">
    <property type="entry name" value="FAD/NAD(P)-binding domain"/>
    <property type="match status" value="1"/>
</dbReference>
<dbReference type="PRINTS" id="PR00420">
    <property type="entry name" value="RNGMNOXGNASE"/>
</dbReference>
<dbReference type="GO" id="GO:0016491">
    <property type="term" value="F:oxidoreductase activity"/>
    <property type="evidence" value="ECO:0007669"/>
    <property type="project" value="UniProtKB-KW"/>
</dbReference>
<dbReference type="PANTHER" id="PTHR46496:SF1">
    <property type="entry name" value="ZEAXANTHIN EPOXIDASE, CHLOROPLASTIC"/>
    <property type="match status" value="1"/>
</dbReference>
<dbReference type="SUPFAM" id="SSF51905">
    <property type="entry name" value="FAD/NAD(P)-binding domain"/>
    <property type="match status" value="1"/>
</dbReference>
<comment type="cofactor">
    <cofactor evidence="1">
        <name>FAD</name>
        <dbReference type="ChEBI" id="CHEBI:57692"/>
    </cofactor>
</comment>
<keyword evidence="4" id="KW-0560">Oxidoreductase</keyword>
<sequence length="362" mass="40940">MNTNTTINIVGGGIAGISLAMGLEKSGMEYKLFEKNDSLTYDWVGLGISSNIFQILESWDVLEETKAIGGEIRQFCFVDKKLNDLSIMKISKPPLSVNRKLFYDLLVDKLDQSRIKTGKAIYTDDFDTDDLVVYADGIDSKARKSMHPDLKLRDSGQLLWRGISNVNLDKRFVHSYHDFVGENLRFAIIYSGEGCYSWYLIKEGNVNNLSKADKSDLKEWVKDYHSVIHEVLDNSEGIYFSELKDIAPCHRSKKGWHLGNSLLTGDAIHPMTPNMANGACLAIEGAHVLAGSLSNATDKEFEEIIAGYKQQRSAKVNRVVHQSWYFGKMLHQRNAIMDKMVMNSLRLTPQFMFDKIYSAVLK</sequence>
<evidence type="ECO:0000256" key="4">
    <source>
        <dbReference type="ARBA" id="ARBA00023002"/>
    </source>
</evidence>
<keyword evidence="7" id="KW-1185">Reference proteome</keyword>
<evidence type="ECO:0000256" key="3">
    <source>
        <dbReference type="ARBA" id="ARBA00022827"/>
    </source>
</evidence>
<evidence type="ECO:0000259" key="5">
    <source>
        <dbReference type="Pfam" id="PF01494"/>
    </source>
</evidence>
<dbReference type="GO" id="GO:0071949">
    <property type="term" value="F:FAD binding"/>
    <property type="evidence" value="ECO:0007669"/>
    <property type="project" value="InterPro"/>
</dbReference>
<dbReference type="AlphaFoldDB" id="A0AAE4BR38"/>
<name>A0AAE4BR38_9BACT</name>
<evidence type="ECO:0000256" key="2">
    <source>
        <dbReference type="ARBA" id="ARBA00022630"/>
    </source>
</evidence>
<protein>
    <submittedName>
        <fullName evidence="6">2-polyprenyl-6-methoxyphenol hydroxylase-like FAD-dependent oxidoreductase</fullName>
    </submittedName>
</protein>
<comment type="caution">
    <text evidence="6">The sequence shown here is derived from an EMBL/GenBank/DDBJ whole genome shotgun (WGS) entry which is preliminary data.</text>
</comment>
<keyword evidence="3" id="KW-0274">FAD</keyword>
<dbReference type="Pfam" id="PF13450">
    <property type="entry name" value="NAD_binding_8"/>
    <property type="match status" value="1"/>
</dbReference>
<evidence type="ECO:0000313" key="6">
    <source>
        <dbReference type="EMBL" id="MDR6238256.1"/>
    </source>
</evidence>
<feature type="domain" description="FAD-binding" evidence="5">
    <location>
        <begin position="131"/>
        <end position="322"/>
    </location>
</feature>
<dbReference type="Pfam" id="PF01494">
    <property type="entry name" value="FAD_binding_3"/>
    <property type="match status" value="1"/>
</dbReference>